<keyword evidence="3" id="KW-0804">Transcription</keyword>
<evidence type="ECO:0000313" key="5">
    <source>
        <dbReference type="EMBL" id="RIJ23857.1"/>
    </source>
</evidence>
<evidence type="ECO:0000256" key="1">
    <source>
        <dbReference type="ARBA" id="ARBA00023015"/>
    </source>
</evidence>
<dbReference type="RefSeq" id="WP_119379046.1">
    <property type="nucleotide sequence ID" value="NZ_QWGB01000005.1"/>
</dbReference>
<dbReference type="PROSITE" id="PS50987">
    <property type="entry name" value="HTH_ARSR_2"/>
    <property type="match status" value="1"/>
</dbReference>
<keyword evidence="6" id="KW-1185">Reference proteome</keyword>
<keyword evidence="2" id="KW-0238">DNA-binding</keyword>
<evidence type="ECO:0000259" key="4">
    <source>
        <dbReference type="PROSITE" id="PS50987"/>
    </source>
</evidence>
<dbReference type="Gene3D" id="1.10.10.10">
    <property type="entry name" value="Winged helix-like DNA-binding domain superfamily/Winged helix DNA-binding domain"/>
    <property type="match status" value="1"/>
</dbReference>
<dbReference type="SUPFAM" id="SSF46785">
    <property type="entry name" value="Winged helix' DNA-binding domain"/>
    <property type="match status" value="1"/>
</dbReference>
<accession>A0A399R1W8</accession>
<gene>
    <name evidence="5" type="ORF">D1224_06280</name>
</gene>
<dbReference type="AlphaFoldDB" id="A0A399R1W8"/>
<dbReference type="InterPro" id="IPR036388">
    <property type="entry name" value="WH-like_DNA-bd_sf"/>
</dbReference>
<dbReference type="OrthoDB" id="9790747at2"/>
<dbReference type="CDD" id="cd00090">
    <property type="entry name" value="HTH_ARSR"/>
    <property type="match status" value="1"/>
</dbReference>
<dbReference type="SMART" id="SM00418">
    <property type="entry name" value="HTH_ARSR"/>
    <property type="match status" value="1"/>
</dbReference>
<keyword evidence="1" id="KW-0805">Transcription regulation</keyword>
<name>A0A399R1W8_9PROT</name>
<evidence type="ECO:0000256" key="3">
    <source>
        <dbReference type="ARBA" id="ARBA00023163"/>
    </source>
</evidence>
<dbReference type="InterPro" id="IPR001845">
    <property type="entry name" value="HTH_ArsR_DNA-bd_dom"/>
</dbReference>
<feature type="domain" description="HTH arsR-type" evidence="4">
    <location>
        <begin position="1"/>
        <end position="87"/>
    </location>
</feature>
<dbReference type="PANTHER" id="PTHR33154:SF33">
    <property type="entry name" value="TRANSCRIPTIONAL REPRESSOR SDPR"/>
    <property type="match status" value="1"/>
</dbReference>
<evidence type="ECO:0000313" key="6">
    <source>
        <dbReference type="Proteomes" id="UP000265431"/>
    </source>
</evidence>
<dbReference type="PANTHER" id="PTHR33154">
    <property type="entry name" value="TRANSCRIPTIONAL REGULATOR, ARSR FAMILY"/>
    <property type="match status" value="1"/>
</dbReference>
<dbReference type="InterPro" id="IPR011991">
    <property type="entry name" value="ArsR-like_HTH"/>
</dbReference>
<dbReference type="PRINTS" id="PR00778">
    <property type="entry name" value="HTHARSR"/>
</dbReference>
<comment type="caution">
    <text evidence="5">The sequence shown here is derived from an EMBL/GenBank/DDBJ whole genome shotgun (WGS) entry which is preliminary data.</text>
</comment>
<proteinExistence type="predicted"/>
<dbReference type="EMBL" id="QWGB01000005">
    <property type="protein sequence ID" value="RIJ23857.1"/>
    <property type="molecule type" value="Genomic_DNA"/>
</dbReference>
<dbReference type="InterPro" id="IPR051081">
    <property type="entry name" value="HTH_MetalResp_TranReg"/>
</dbReference>
<protein>
    <submittedName>
        <fullName evidence="5">ArsR family transcriptional regulator</fullName>
    </submittedName>
</protein>
<evidence type="ECO:0000256" key="2">
    <source>
        <dbReference type="ARBA" id="ARBA00023125"/>
    </source>
</evidence>
<dbReference type="GO" id="GO:0003677">
    <property type="term" value="F:DNA binding"/>
    <property type="evidence" value="ECO:0007669"/>
    <property type="project" value="UniProtKB-KW"/>
</dbReference>
<dbReference type="NCBIfam" id="NF033788">
    <property type="entry name" value="HTH_metalloreg"/>
    <property type="match status" value="1"/>
</dbReference>
<organism evidence="5 6">
    <name type="scientific">Henriciella barbarensis</name>
    <dbReference type="NCBI Taxonomy" id="86342"/>
    <lineage>
        <taxon>Bacteria</taxon>
        <taxon>Pseudomonadati</taxon>
        <taxon>Pseudomonadota</taxon>
        <taxon>Alphaproteobacteria</taxon>
        <taxon>Hyphomonadales</taxon>
        <taxon>Hyphomonadaceae</taxon>
        <taxon>Henriciella</taxon>
    </lineage>
</organism>
<dbReference type="InterPro" id="IPR036390">
    <property type="entry name" value="WH_DNA-bd_sf"/>
</dbReference>
<dbReference type="GO" id="GO:0003700">
    <property type="term" value="F:DNA-binding transcription factor activity"/>
    <property type="evidence" value="ECO:0007669"/>
    <property type="project" value="InterPro"/>
</dbReference>
<dbReference type="Proteomes" id="UP000265431">
    <property type="component" value="Unassembled WGS sequence"/>
</dbReference>
<sequence>MSSVFKALSDPTRRRVLEMLRDGPKSAGELAGAFDVSKPTMSAHFAVLRDAGLVASEKDGKSVFYHLQMSVLEDALFGFAQTFGWERREDISTTGRPVLKEGKA</sequence>
<dbReference type="Pfam" id="PF12840">
    <property type="entry name" value="HTH_20"/>
    <property type="match status" value="1"/>
</dbReference>
<dbReference type="NCBIfam" id="NF033789">
    <property type="entry name" value="repress_SdpR"/>
    <property type="match status" value="1"/>
</dbReference>
<dbReference type="InterPro" id="IPR047796">
    <property type="entry name" value="SdpR-like_repress"/>
</dbReference>
<reference evidence="5 6" key="1">
    <citation type="submission" date="2018-08" db="EMBL/GenBank/DDBJ databases">
        <title>Henriciella mobilis sp. nov., isolated from seawater.</title>
        <authorList>
            <person name="Cheng H."/>
            <person name="Wu Y.-H."/>
            <person name="Xu X.-W."/>
            <person name="Guo L.-L."/>
        </authorList>
    </citation>
    <scope>NUCLEOTIDE SEQUENCE [LARGE SCALE GENOMIC DNA]</scope>
    <source>
        <strain evidence="5 6">CCUG66934</strain>
    </source>
</reference>